<dbReference type="GO" id="GO:0000160">
    <property type="term" value="P:phosphorelay signal transduction system"/>
    <property type="evidence" value="ECO:0007669"/>
    <property type="project" value="InterPro"/>
</dbReference>
<dbReference type="GO" id="GO:0006355">
    <property type="term" value="P:regulation of DNA-templated transcription"/>
    <property type="evidence" value="ECO:0007669"/>
    <property type="project" value="InterPro"/>
</dbReference>
<evidence type="ECO:0000256" key="3">
    <source>
        <dbReference type="ARBA" id="ARBA00023125"/>
    </source>
</evidence>
<dbReference type="InterPro" id="IPR001789">
    <property type="entry name" value="Sig_transdc_resp-reg_receiver"/>
</dbReference>
<dbReference type="Proteomes" id="UP001431572">
    <property type="component" value="Chromosome 1"/>
</dbReference>
<dbReference type="SMART" id="SM00448">
    <property type="entry name" value="REC"/>
    <property type="match status" value="1"/>
</dbReference>
<dbReference type="Pfam" id="PF00196">
    <property type="entry name" value="GerE"/>
    <property type="match status" value="1"/>
</dbReference>
<feature type="domain" description="HTH luxR-type" evidence="6">
    <location>
        <begin position="157"/>
        <end position="222"/>
    </location>
</feature>
<dbReference type="Pfam" id="PF00072">
    <property type="entry name" value="Response_reg"/>
    <property type="match status" value="1"/>
</dbReference>
<dbReference type="SUPFAM" id="SSF46894">
    <property type="entry name" value="C-terminal effector domain of the bipartite response regulators"/>
    <property type="match status" value="1"/>
</dbReference>
<evidence type="ECO:0000313" key="10">
    <source>
        <dbReference type="Proteomes" id="UP000521676"/>
    </source>
</evidence>
<dbReference type="AlphaFoldDB" id="A0A8T7M1H7"/>
<dbReference type="RefSeq" id="WP_341468353.1">
    <property type="nucleotide sequence ID" value="NZ_CP128399.1"/>
</dbReference>
<feature type="domain" description="Response regulatory" evidence="7">
    <location>
        <begin position="13"/>
        <end position="129"/>
    </location>
</feature>
<evidence type="ECO:0000256" key="5">
    <source>
        <dbReference type="PROSITE-ProRule" id="PRU00169"/>
    </source>
</evidence>
<gene>
    <name evidence="8" type="ORF">HXX08_01740</name>
    <name evidence="9" type="ORF">OZ401_002268</name>
</gene>
<dbReference type="PANTHER" id="PTHR43214">
    <property type="entry name" value="TWO-COMPONENT RESPONSE REGULATOR"/>
    <property type="match status" value="1"/>
</dbReference>
<evidence type="ECO:0000259" key="7">
    <source>
        <dbReference type="PROSITE" id="PS50110"/>
    </source>
</evidence>
<evidence type="ECO:0000259" key="6">
    <source>
        <dbReference type="PROSITE" id="PS50043"/>
    </source>
</evidence>
<dbReference type="SMART" id="SM00421">
    <property type="entry name" value="HTH_LUXR"/>
    <property type="match status" value="1"/>
</dbReference>
<name>A0A8T7M1H7_9CHLR</name>
<organism evidence="8 10">
    <name type="scientific">Candidatus Chlorohelix allophototropha</name>
    <dbReference type="NCBI Taxonomy" id="3003348"/>
    <lineage>
        <taxon>Bacteria</taxon>
        <taxon>Bacillati</taxon>
        <taxon>Chloroflexota</taxon>
        <taxon>Chloroflexia</taxon>
        <taxon>Candidatus Chloroheliales</taxon>
        <taxon>Candidatus Chloroheliaceae</taxon>
        <taxon>Candidatus Chlorohelix</taxon>
    </lineage>
</organism>
<keyword evidence="1 5" id="KW-0597">Phosphoprotein</keyword>
<dbReference type="Proteomes" id="UP000521676">
    <property type="component" value="Unassembled WGS sequence"/>
</dbReference>
<dbReference type="PRINTS" id="PR00038">
    <property type="entry name" value="HTHLUXR"/>
</dbReference>
<dbReference type="InterPro" id="IPR058245">
    <property type="entry name" value="NreC/VraR/RcsB-like_REC"/>
</dbReference>
<dbReference type="InterPro" id="IPR016032">
    <property type="entry name" value="Sig_transdc_resp-reg_C-effctor"/>
</dbReference>
<proteinExistence type="predicted"/>
<evidence type="ECO:0000313" key="8">
    <source>
        <dbReference type="EMBL" id="NWJ44576.1"/>
    </source>
</evidence>
<evidence type="ECO:0000256" key="2">
    <source>
        <dbReference type="ARBA" id="ARBA00023015"/>
    </source>
</evidence>
<dbReference type="PROSITE" id="PS50043">
    <property type="entry name" value="HTH_LUXR_2"/>
    <property type="match status" value="1"/>
</dbReference>
<dbReference type="InterPro" id="IPR039420">
    <property type="entry name" value="WalR-like"/>
</dbReference>
<feature type="modified residue" description="4-aspartylphosphate" evidence="5">
    <location>
        <position position="64"/>
    </location>
</feature>
<reference evidence="8 10" key="1">
    <citation type="submission" date="2020-06" db="EMBL/GenBank/DDBJ databases">
        <title>Anoxygenic phototrophic Chloroflexota member uses a Type I reaction center.</title>
        <authorList>
            <person name="Tsuji J.M."/>
            <person name="Shaw N.A."/>
            <person name="Nagashima S."/>
            <person name="Venkiteswaran J."/>
            <person name="Schiff S.L."/>
            <person name="Hanada S."/>
            <person name="Tank M."/>
            <person name="Neufeld J.D."/>
        </authorList>
    </citation>
    <scope>NUCLEOTIDE SEQUENCE [LARGE SCALE GENOMIC DNA]</scope>
    <source>
        <strain evidence="8">L227-S17</strain>
    </source>
</reference>
<evidence type="ECO:0000256" key="1">
    <source>
        <dbReference type="ARBA" id="ARBA00022553"/>
    </source>
</evidence>
<sequence length="232" mass="25597">MLIKTNSREEKIRILLVDDHPLFIVGFQHIIEFEPQFVVVGNAVTGNQALAMAEQLKPDLVICDLNLPDMDGLNVTRLLVKRFPDTQIIILSMYEDDDQVVNAFQAGAAGYCSKTTHIEKILKLMVEVGQKQPSLTTSVATSNMLRSQENKGGANSGATGLNPLTMRESEVLEAIAFGCPNREVASTLSISEHTVRAHINNILKKLRVNDRTQAVLAALRYGWIKVPVATME</sequence>
<reference evidence="9" key="2">
    <citation type="journal article" date="2024" name="Nature">
        <title>Anoxygenic phototroph of the Chloroflexota uses a type I reaction centre.</title>
        <authorList>
            <person name="Tsuji J.M."/>
            <person name="Shaw N.A."/>
            <person name="Nagashima S."/>
            <person name="Venkiteswaran J.J."/>
            <person name="Schiff S.L."/>
            <person name="Watanabe T."/>
            <person name="Fukui M."/>
            <person name="Hanada S."/>
            <person name="Tank M."/>
            <person name="Neufeld J.D."/>
        </authorList>
    </citation>
    <scope>NUCLEOTIDE SEQUENCE</scope>
    <source>
        <strain evidence="9">L227-S17</strain>
    </source>
</reference>
<dbReference type="PANTHER" id="PTHR43214:SF24">
    <property type="entry name" value="TRANSCRIPTIONAL REGULATORY PROTEIN NARL-RELATED"/>
    <property type="match status" value="1"/>
</dbReference>
<dbReference type="CDD" id="cd17535">
    <property type="entry name" value="REC_NarL-like"/>
    <property type="match status" value="1"/>
</dbReference>
<dbReference type="EMBL" id="JACATZ010000001">
    <property type="protein sequence ID" value="NWJ44576.1"/>
    <property type="molecule type" value="Genomic_DNA"/>
</dbReference>
<keyword evidence="2" id="KW-0805">Transcription regulation</keyword>
<evidence type="ECO:0000256" key="4">
    <source>
        <dbReference type="ARBA" id="ARBA00023163"/>
    </source>
</evidence>
<dbReference type="GO" id="GO:0003677">
    <property type="term" value="F:DNA binding"/>
    <property type="evidence" value="ECO:0007669"/>
    <property type="project" value="UniProtKB-KW"/>
</dbReference>
<dbReference type="PROSITE" id="PS00622">
    <property type="entry name" value="HTH_LUXR_1"/>
    <property type="match status" value="1"/>
</dbReference>
<dbReference type="EMBL" id="CP128399">
    <property type="protein sequence ID" value="WJW66467.1"/>
    <property type="molecule type" value="Genomic_DNA"/>
</dbReference>
<keyword evidence="3" id="KW-0238">DNA-binding</keyword>
<dbReference type="PROSITE" id="PS50110">
    <property type="entry name" value="RESPONSE_REGULATORY"/>
    <property type="match status" value="1"/>
</dbReference>
<dbReference type="Gene3D" id="3.40.50.2300">
    <property type="match status" value="1"/>
</dbReference>
<dbReference type="InterPro" id="IPR011006">
    <property type="entry name" value="CheY-like_superfamily"/>
</dbReference>
<dbReference type="CDD" id="cd06170">
    <property type="entry name" value="LuxR_C_like"/>
    <property type="match status" value="1"/>
</dbReference>
<evidence type="ECO:0000313" key="11">
    <source>
        <dbReference type="Proteomes" id="UP001431572"/>
    </source>
</evidence>
<dbReference type="SUPFAM" id="SSF52172">
    <property type="entry name" value="CheY-like"/>
    <property type="match status" value="1"/>
</dbReference>
<dbReference type="InterPro" id="IPR000792">
    <property type="entry name" value="Tscrpt_reg_LuxR_C"/>
</dbReference>
<protein>
    <submittedName>
        <fullName evidence="8">Response regulator transcription factor</fullName>
    </submittedName>
</protein>
<evidence type="ECO:0000313" key="9">
    <source>
        <dbReference type="EMBL" id="WJW66467.1"/>
    </source>
</evidence>
<accession>A0A8T7M1H7</accession>
<keyword evidence="4" id="KW-0804">Transcription</keyword>
<keyword evidence="11" id="KW-1185">Reference proteome</keyword>